<evidence type="ECO:0000313" key="3">
    <source>
        <dbReference type="Proteomes" id="UP001642409"/>
    </source>
</evidence>
<dbReference type="Proteomes" id="UP001642409">
    <property type="component" value="Unassembled WGS sequence"/>
</dbReference>
<dbReference type="EMBL" id="CATOUU010000245">
    <property type="protein sequence ID" value="CAI9922100.1"/>
    <property type="molecule type" value="Genomic_DNA"/>
</dbReference>
<name>A0AA86NLH1_9EUKA</name>
<evidence type="ECO:0000313" key="2">
    <source>
        <dbReference type="EMBL" id="CAL6090506.1"/>
    </source>
</evidence>
<sequence length="200" mass="22511">MSQKTIINPDRLLLHLFNTSLNKFEDKSIVDLLSSNDLTGITTRVVTLESNVGVLQSRCNQIDELNQNQTNNISSLQNFQASQIQTNLSNATSITTLTNSVSGVNSKVSTLQTQMTDVINVNTNQSTLITNLQTQFNGLIQIENYYADNYSMTFAGIITFKWGTINVGSAQRMQRLQMLQAQRMPEEVLMWVMLQRIQIV</sequence>
<keyword evidence="3" id="KW-1185">Reference proteome</keyword>
<proteinExistence type="predicted"/>
<comment type="caution">
    <text evidence="1">The sequence shown here is derived from an EMBL/GenBank/DDBJ whole genome shotgun (WGS) entry which is preliminary data.</text>
</comment>
<reference evidence="1" key="1">
    <citation type="submission" date="2023-06" db="EMBL/GenBank/DDBJ databases">
        <authorList>
            <person name="Kurt Z."/>
        </authorList>
    </citation>
    <scope>NUCLEOTIDE SEQUENCE</scope>
</reference>
<dbReference type="AlphaFoldDB" id="A0AA86NLH1"/>
<evidence type="ECO:0000313" key="1">
    <source>
        <dbReference type="EMBL" id="CAI9922100.1"/>
    </source>
</evidence>
<gene>
    <name evidence="2" type="ORF">HINF_LOCUS65342</name>
    <name evidence="1" type="ORF">HINF_LOCUS9745</name>
</gene>
<dbReference type="EMBL" id="CAXDID020000428">
    <property type="protein sequence ID" value="CAL6090506.1"/>
    <property type="molecule type" value="Genomic_DNA"/>
</dbReference>
<protein>
    <submittedName>
        <fullName evidence="2">Hypothetical_protein</fullName>
    </submittedName>
</protein>
<organism evidence="1">
    <name type="scientific">Hexamita inflata</name>
    <dbReference type="NCBI Taxonomy" id="28002"/>
    <lineage>
        <taxon>Eukaryota</taxon>
        <taxon>Metamonada</taxon>
        <taxon>Diplomonadida</taxon>
        <taxon>Hexamitidae</taxon>
        <taxon>Hexamitinae</taxon>
        <taxon>Hexamita</taxon>
    </lineage>
</organism>
<accession>A0AA86NLH1</accession>
<reference evidence="2 3" key="2">
    <citation type="submission" date="2024-07" db="EMBL/GenBank/DDBJ databases">
        <authorList>
            <person name="Akdeniz Z."/>
        </authorList>
    </citation>
    <scope>NUCLEOTIDE SEQUENCE [LARGE SCALE GENOMIC DNA]</scope>
</reference>